<dbReference type="Proteomes" id="UP001385951">
    <property type="component" value="Unassembled WGS sequence"/>
</dbReference>
<evidence type="ECO:0000313" key="1">
    <source>
        <dbReference type="EMBL" id="KAK7685341.1"/>
    </source>
</evidence>
<dbReference type="Gene3D" id="3.30.70.100">
    <property type="match status" value="1"/>
</dbReference>
<evidence type="ECO:0000313" key="2">
    <source>
        <dbReference type="Proteomes" id="UP001385951"/>
    </source>
</evidence>
<evidence type="ECO:0008006" key="3">
    <source>
        <dbReference type="Google" id="ProtNLM"/>
    </source>
</evidence>
<sequence>MAPPYVVEFAQITVTDAYKNDPSIVNEALDFLKKVDGAKKIYHGLEVQDGTTWWLLIEWETLEHHQTLMNDKVQYPILGSYIQKFSTGVKLWHASFPEAPYTAFEAPYTEIVTWSLKDGHKTKEEQAKVLEWAKTIVGNFNELPVESGVSKGTVGPIIEESEAATAITLGWTSPEATGKAFNSLDVIKPIVGQVKEIAELKLIHVPLAVAK</sequence>
<proteinExistence type="predicted"/>
<accession>A0AAW0FWQ4</accession>
<dbReference type="EMBL" id="JASBNA010000021">
    <property type="protein sequence ID" value="KAK7685341.1"/>
    <property type="molecule type" value="Genomic_DNA"/>
</dbReference>
<dbReference type="AlphaFoldDB" id="A0AAW0FWQ4"/>
<gene>
    <name evidence="1" type="ORF">QCA50_011705</name>
</gene>
<organism evidence="1 2">
    <name type="scientific">Cerrena zonata</name>
    <dbReference type="NCBI Taxonomy" id="2478898"/>
    <lineage>
        <taxon>Eukaryota</taxon>
        <taxon>Fungi</taxon>
        <taxon>Dikarya</taxon>
        <taxon>Basidiomycota</taxon>
        <taxon>Agaricomycotina</taxon>
        <taxon>Agaricomycetes</taxon>
        <taxon>Polyporales</taxon>
        <taxon>Cerrenaceae</taxon>
        <taxon>Cerrena</taxon>
    </lineage>
</organism>
<reference evidence="1 2" key="1">
    <citation type="submission" date="2022-09" db="EMBL/GenBank/DDBJ databases">
        <authorList>
            <person name="Palmer J.M."/>
        </authorList>
    </citation>
    <scope>NUCLEOTIDE SEQUENCE [LARGE SCALE GENOMIC DNA]</scope>
    <source>
        <strain evidence="1 2">DSM 7382</strain>
    </source>
</reference>
<comment type="caution">
    <text evidence="1">The sequence shown here is derived from an EMBL/GenBank/DDBJ whole genome shotgun (WGS) entry which is preliminary data.</text>
</comment>
<keyword evidence="2" id="KW-1185">Reference proteome</keyword>
<name>A0AAW0FWQ4_9APHY</name>
<protein>
    <recommendedName>
        <fullName evidence="3">ABM domain-containing protein</fullName>
    </recommendedName>
</protein>